<proteinExistence type="predicted"/>
<accession>A0A914QX60</accession>
<sequence length="72" mass="8487">MGIAVILIPYTVAWVYGRTSYYQVDDPLLPYVLLLQWYVQSLQGMWEAVLGLIRMTALAFPNLHKFFIDYYH</sequence>
<name>A0A914QX60_9BILA</name>
<dbReference type="AlphaFoldDB" id="A0A914QX60"/>
<reference evidence="2" key="1">
    <citation type="submission" date="2022-11" db="UniProtKB">
        <authorList>
            <consortium name="WormBaseParasite"/>
        </authorList>
    </citation>
    <scope>IDENTIFICATION</scope>
</reference>
<dbReference type="Proteomes" id="UP000887578">
    <property type="component" value="Unplaced"/>
</dbReference>
<evidence type="ECO:0000313" key="2">
    <source>
        <dbReference type="WBParaSite" id="PDA_v2.g8868.t1"/>
    </source>
</evidence>
<protein>
    <submittedName>
        <fullName evidence="2">Uncharacterized protein</fullName>
    </submittedName>
</protein>
<dbReference type="WBParaSite" id="PDA_v2.g8868.t1">
    <property type="protein sequence ID" value="PDA_v2.g8868.t1"/>
    <property type="gene ID" value="PDA_v2.g8868"/>
</dbReference>
<keyword evidence="1" id="KW-1185">Reference proteome</keyword>
<evidence type="ECO:0000313" key="1">
    <source>
        <dbReference type="Proteomes" id="UP000887578"/>
    </source>
</evidence>
<organism evidence="1 2">
    <name type="scientific">Panagrolaimus davidi</name>
    <dbReference type="NCBI Taxonomy" id="227884"/>
    <lineage>
        <taxon>Eukaryota</taxon>
        <taxon>Metazoa</taxon>
        <taxon>Ecdysozoa</taxon>
        <taxon>Nematoda</taxon>
        <taxon>Chromadorea</taxon>
        <taxon>Rhabditida</taxon>
        <taxon>Tylenchina</taxon>
        <taxon>Panagrolaimomorpha</taxon>
        <taxon>Panagrolaimoidea</taxon>
        <taxon>Panagrolaimidae</taxon>
        <taxon>Panagrolaimus</taxon>
    </lineage>
</organism>